<dbReference type="Proteomes" id="UP000198480">
    <property type="component" value="Unassembled WGS sequence"/>
</dbReference>
<reference evidence="12" key="1">
    <citation type="submission" date="2017-06" db="EMBL/GenBank/DDBJ databases">
        <authorList>
            <person name="Varghese N."/>
            <person name="Submissions S."/>
        </authorList>
    </citation>
    <scope>NUCLEOTIDE SEQUENCE [LARGE SCALE GENOMIC DNA]</scope>
    <source>
        <strain evidence="12">5C</strain>
    </source>
</reference>
<comment type="cofactor">
    <cofactor evidence="9">
        <name>cob(II)alamin</name>
        <dbReference type="ChEBI" id="CHEBI:16304"/>
    </cofactor>
</comment>
<dbReference type="SUPFAM" id="SSF46548">
    <property type="entry name" value="alpha-helical ferredoxin"/>
    <property type="match status" value="1"/>
</dbReference>
<dbReference type="FunFam" id="3.30.70.20:FF:000037">
    <property type="entry name" value="Epoxyqueuosine reductase"/>
    <property type="match status" value="1"/>
</dbReference>
<keyword evidence="2 9" id="KW-0963">Cytoplasm</keyword>
<dbReference type="GO" id="GO:0031419">
    <property type="term" value="F:cobalamin binding"/>
    <property type="evidence" value="ECO:0007669"/>
    <property type="project" value="UniProtKB-KW"/>
</dbReference>
<feature type="binding site" evidence="9">
    <location>
        <position position="201"/>
    </location>
    <ligand>
        <name>[4Fe-4S] cluster</name>
        <dbReference type="ChEBI" id="CHEBI:49883"/>
        <label>2</label>
    </ligand>
</feature>
<dbReference type="InterPro" id="IPR017900">
    <property type="entry name" value="4Fe4S_Fe_S_CS"/>
</dbReference>
<feature type="binding site" evidence="9">
    <location>
        <position position="247"/>
    </location>
    <ligand>
        <name>[4Fe-4S] cluster</name>
        <dbReference type="ChEBI" id="CHEBI:49883"/>
        <label>2</label>
    </ligand>
</feature>
<feature type="binding site" evidence="9">
    <location>
        <position position="197"/>
    </location>
    <ligand>
        <name>[4Fe-4S] cluster</name>
        <dbReference type="ChEBI" id="CHEBI:49883"/>
        <label>1</label>
    </ligand>
</feature>
<feature type="binding site" evidence="9">
    <location>
        <begin position="244"/>
        <end position="245"/>
    </location>
    <ligand>
        <name>cob(II)alamin</name>
        <dbReference type="ChEBI" id="CHEBI:16304"/>
    </ligand>
</feature>
<keyword evidence="1 9" id="KW-0004">4Fe-4S</keyword>
<feature type="binding site" evidence="9">
    <location>
        <position position="194"/>
    </location>
    <ligand>
        <name>[4Fe-4S] cluster</name>
        <dbReference type="ChEBI" id="CHEBI:49883"/>
        <label>1</label>
    </ligand>
</feature>
<dbReference type="PROSITE" id="PS51379">
    <property type="entry name" value="4FE4S_FER_2"/>
    <property type="match status" value="1"/>
</dbReference>
<feature type="binding site" evidence="9">
    <location>
        <position position="171"/>
    </location>
    <ligand>
        <name>cob(II)alamin</name>
        <dbReference type="ChEBI" id="CHEBI:16304"/>
    </ligand>
</feature>
<keyword evidence="8 9" id="KW-0411">Iron-sulfur</keyword>
<feature type="binding site" evidence="9">
    <location>
        <position position="136"/>
    </location>
    <ligand>
        <name>cob(II)alamin</name>
        <dbReference type="ChEBI" id="CHEBI:16304"/>
    </ligand>
</feature>
<dbReference type="EMBL" id="FZOK01000003">
    <property type="protein sequence ID" value="SNS10715.1"/>
    <property type="molecule type" value="Genomic_DNA"/>
</dbReference>
<keyword evidence="4 9" id="KW-0479">Metal-binding</keyword>
<comment type="function">
    <text evidence="9">Catalyzes the conversion of epoxyqueuosine (oQ) to queuosine (Q), which is a hypermodified base found in the wobble positions of tRNA(Asp), tRNA(Asn), tRNA(His) and tRNA(Tyr).</text>
</comment>
<evidence type="ECO:0000256" key="8">
    <source>
        <dbReference type="ARBA" id="ARBA00023014"/>
    </source>
</evidence>
<keyword evidence="9" id="KW-0170">Cobalt</keyword>
<evidence type="ECO:0000256" key="5">
    <source>
        <dbReference type="ARBA" id="ARBA00022785"/>
    </source>
</evidence>
<evidence type="ECO:0000313" key="11">
    <source>
        <dbReference type="EMBL" id="SNS10715.1"/>
    </source>
</evidence>
<dbReference type="GO" id="GO:0008616">
    <property type="term" value="P:tRNA queuosine(34) biosynthetic process"/>
    <property type="evidence" value="ECO:0007669"/>
    <property type="project" value="UniProtKB-UniRule"/>
</dbReference>
<evidence type="ECO:0000256" key="6">
    <source>
        <dbReference type="ARBA" id="ARBA00023002"/>
    </source>
</evidence>
<feature type="binding site" evidence="9">
    <location>
        <position position="157"/>
    </location>
    <ligand>
        <name>cob(II)alamin</name>
        <dbReference type="ChEBI" id="CHEBI:16304"/>
    </ligand>
</feature>
<dbReference type="GO" id="GO:0051539">
    <property type="term" value="F:4 iron, 4 sulfur cluster binding"/>
    <property type="evidence" value="ECO:0007669"/>
    <property type="project" value="UniProtKB-KW"/>
</dbReference>
<dbReference type="RefSeq" id="WP_089238428.1">
    <property type="nucleotide sequence ID" value="NZ_FZOK01000003.1"/>
</dbReference>
<evidence type="ECO:0000256" key="2">
    <source>
        <dbReference type="ARBA" id="ARBA00022490"/>
    </source>
</evidence>
<comment type="pathway">
    <text evidence="9">tRNA modification; tRNA-queuosine biosynthesis.</text>
</comment>
<keyword evidence="7 9" id="KW-0408">Iron</keyword>
<comment type="cofactor">
    <cofactor evidence="9">
        <name>[4Fe-4S] cluster</name>
        <dbReference type="ChEBI" id="CHEBI:49883"/>
    </cofactor>
    <text evidence="9">Binds 2 [4Fe-4S] clusters per monomer.</text>
</comment>
<keyword evidence="5 9" id="KW-0671">Queuosine biosynthesis</keyword>
<feature type="binding site" evidence="9">
    <location>
        <position position="217"/>
    </location>
    <ligand>
        <name>[4Fe-4S] cluster</name>
        <dbReference type="ChEBI" id="CHEBI:49883"/>
        <label>2</label>
    </ligand>
</feature>
<dbReference type="Pfam" id="PF08331">
    <property type="entry name" value="QueG_DUF1730"/>
    <property type="match status" value="1"/>
</dbReference>
<dbReference type="PANTHER" id="PTHR30002">
    <property type="entry name" value="EPOXYQUEUOSINE REDUCTASE"/>
    <property type="match status" value="1"/>
</dbReference>
<evidence type="ECO:0000256" key="9">
    <source>
        <dbReference type="HAMAP-Rule" id="MF_00916"/>
    </source>
</evidence>
<dbReference type="Gene3D" id="3.30.70.20">
    <property type="match status" value="1"/>
</dbReference>
<protein>
    <recommendedName>
        <fullName evidence="9">Epoxyqueuosine reductase</fullName>
        <ecNumber evidence="9">1.17.99.6</ecNumber>
    </recommendedName>
    <alternativeName>
        <fullName evidence="9">Queuosine biosynthesis protein QueG</fullName>
    </alternativeName>
</protein>
<feature type="active site" description="Proton donor" evidence="9">
    <location>
        <position position="136"/>
    </location>
</feature>
<feature type="binding site" evidence="9">
    <location>
        <position position="226"/>
    </location>
    <ligand>
        <name>tRNA</name>
        <dbReference type="ChEBI" id="CHEBI:17843"/>
    </ligand>
</feature>
<proteinExistence type="inferred from homology"/>
<feature type="binding site" evidence="9">
    <location>
        <position position="251"/>
    </location>
    <ligand>
        <name>[4Fe-4S] cluster</name>
        <dbReference type="ChEBI" id="CHEBI:49883"/>
        <label>1</label>
    </ligand>
</feature>
<sequence>MSLLYSKDKYAQIIKTQAKNLGFDFCGISKAGFLEEEAPRLENWLNQNYHGQMGYLANNFDKRLDPTKLVEGAKTVVSLIYNYYPAKKLSEDPQDYKIAKYAYGKDYHFVIKDKLRDFLQKLNEEIGEIGGRAFVDSAPVMERQWAQKSGLGWTGKNSLLLNRQMGSFFFLAELIIDLEVSPDTPMAKDYCGTCTKCIDACPTDAIVKPGVVDGSKCISYFTIELKDQIPTEVKGKFENWVFGCDICQDVCPWNRFSKPHQEPEFNPHPELMSFSKKDWEEITQETFNKVFQKSAVKRPKLEGLRRNISFVKK</sequence>
<dbReference type="OrthoDB" id="9784571at2"/>
<dbReference type="UniPathway" id="UPA00392"/>
<evidence type="ECO:0000256" key="3">
    <source>
        <dbReference type="ARBA" id="ARBA00022694"/>
    </source>
</evidence>
<dbReference type="GO" id="GO:0052693">
    <property type="term" value="F:epoxyqueuosine reductase activity"/>
    <property type="evidence" value="ECO:0007669"/>
    <property type="project" value="UniProtKB-UniRule"/>
</dbReference>
<dbReference type="PANTHER" id="PTHR30002:SF4">
    <property type="entry name" value="EPOXYQUEUOSINE REDUCTASE"/>
    <property type="match status" value="1"/>
</dbReference>
<keyword evidence="9" id="KW-0846">Cobalamin</keyword>
<feature type="binding site" evidence="9">
    <location>
        <position position="244"/>
    </location>
    <ligand>
        <name>[4Fe-4S] cluster</name>
        <dbReference type="ChEBI" id="CHEBI:49883"/>
        <label>2</label>
    </ligand>
</feature>
<feature type="domain" description="4Fe-4S ferredoxin-type" evidence="10">
    <location>
        <begin position="182"/>
        <end position="211"/>
    </location>
</feature>
<organism evidence="11 12">
    <name type="scientific">Belliella buryatensis</name>
    <dbReference type="NCBI Taxonomy" id="1500549"/>
    <lineage>
        <taxon>Bacteria</taxon>
        <taxon>Pseudomonadati</taxon>
        <taxon>Bacteroidota</taxon>
        <taxon>Cytophagia</taxon>
        <taxon>Cytophagales</taxon>
        <taxon>Cyclobacteriaceae</taxon>
        <taxon>Belliella</taxon>
    </lineage>
</organism>
<evidence type="ECO:0000256" key="7">
    <source>
        <dbReference type="ARBA" id="ARBA00023004"/>
    </source>
</evidence>
<evidence type="ECO:0000256" key="4">
    <source>
        <dbReference type="ARBA" id="ARBA00022723"/>
    </source>
</evidence>
<dbReference type="EC" id="1.17.99.6" evidence="9"/>
<feature type="binding site" evidence="9">
    <location>
        <position position="219"/>
    </location>
    <ligand>
        <name>cob(II)alamin</name>
        <dbReference type="ChEBI" id="CHEBI:16304"/>
    </ligand>
</feature>
<dbReference type="InterPro" id="IPR004453">
    <property type="entry name" value="QueG"/>
</dbReference>
<comment type="catalytic activity">
    <reaction evidence="9">
        <text>epoxyqueuosine(34) in tRNA + AH2 = queuosine(34) in tRNA + A + H2O</text>
        <dbReference type="Rhea" id="RHEA:32159"/>
        <dbReference type="Rhea" id="RHEA-COMP:18571"/>
        <dbReference type="Rhea" id="RHEA-COMP:18582"/>
        <dbReference type="ChEBI" id="CHEBI:13193"/>
        <dbReference type="ChEBI" id="CHEBI:15377"/>
        <dbReference type="ChEBI" id="CHEBI:17499"/>
        <dbReference type="ChEBI" id="CHEBI:194431"/>
        <dbReference type="ChEBI" id="CHEBI:194443"/>
        <dbReference type="EC" id="1.17.99.6"/>
    </reaction>
</comment>
<comment type="subunit">
    <text evidence="9">Monomer.</text>
</comment>
<comment type="similarity">
    <text evidence="9">Belongs to the QueG family.</text>
</comment>
<comment type="subcellular location">
    <subcellularLocation>
        <location evidence="9">Cytoplasm</location>
    </subcellularLocation>
</comment>
<gene>
    <name evidence="9" type="primary">queG</name>
    <name evidence="11" type="ORF">SAMN06295967_103203</name>
</gene>
<dbReference type="GO" id="GO:0046872">
    <property type="term" value="F:metal ion binding"/>
    <property type="evidence" value="ECO:0007669"/>
    <property type="project" value="UniProtKB-KW"/>
</dbReference>
<evidence type="ECO:0000313" key="12">
    <source>
        <dbReference type="Proteomes" id="UP000198480"/>
    </source>
</evidence>
<feature type="binding site" evidence="9">
    <location>
        <position position="63"/>
    </location>
    <ligand>
        <name>cob(II)alamin</name>
        <dbReference type="ChEBI" id="CHEBI:16304"/>
    </ligand>
</feature>
<keyword evidence="6 9" id="KW-0560">Oxidoreductase</keyword>
<dbReference type="GO" id="GO:0005737">
    <property type="term" value="C:cytoplasm"/>
    <property type="evidence" value="ECO:0007669"/>
    <property type="project" value="UniProtKB-SubCell"/>
</dbReference>
<accession>A0A239BRL4</accession>
<dbReference type="NCBIfam" id="TIGR00276">
    <property type="entry name" value="tRNA epoxyqueuosine(34) reductase QueG"/>
    <property type="match status" value="1"/>
</dbReference>
<name>A0A239BRL4_9BACT</name>
<dbReference type="InterPro" id="IPR013542">
    <property type="entry name" value="QueG_DUF1730"/>
</dbReference>
<dbReference type="HAMAP" id="MF_00916">
    <property type="entry name" value="QueG"/>
    <property type="match status" value="1"/>
</dbReference>
<feature type="binding site" evidence="9">
    <location>
        <position position="154"/>
    </location>
    <ligand>
        <name>cob(II)alamin</name>
        <dbReference type="ChEBI" id="CHEBI:16304"/>
    </ligand>
</feature>
<feature type="binding site" evidence="9">
    <location>
        <position position="160"/>
    </location>
    <ligand>
        <name>cob(II)alamin</name>
        <dbReference type="ChEBI" id="CHEBI:16304"/>
    </ligand>
</feature>
<keyword evidence="3 9" id="KW-0819">tRNA processing</keyword>
<dbReference type="AlphaFoldDB" id="A0A239BRL4"/>
<dbReference type="PROSITE" id="PS00198">
    <property type="entry name" value="4FE4S_FER_1"/>
    <property type="match status" value="1"/>
</dbReference>
<evidence type="ECO:0000259" key="10">
    <source>
        <dbReference type="PROSITE" id="PS51379"/>
    </source>
</evidence>
<dbReference type="InterPro" id="IPR017896">
    <property type="entry name" value="4Fe4S_Fe-S-bd"/>
</dbReference>
<comment type="caution">
    <text evidence="9">Lacks conserved residue(s) required for the propagation of feature annotation.</text>
</comment>
<evidence type="ECO:0000256" key="1">
    <source>
        <dbReference type="ARBA" id="ARBA00022485"/>
    </source>
</evidence>
<dbReference type="Pfam" id="PF13484">
    <property type="entry name" value="Fer4_16"/>
    <property type="match status" value="1"/>
</dbReference>
<feature type="binding site" evidence="9">
    <location>
        <position position="191"/>
    </location>
    <ligand>
        <name>[4Fe-4S] cluster</name>
        <dbReference type="ChEBI" id="CHEBI:49883"/>
        <label>1</label>
    </ligand>
</feature>
<keyword evidence="12" id="KW-1185">Reference proteome</keyword>